<dbReference type="InterPro" id="IPR002132">
    <property type="entry name" value="Ribosomal_uL5"/>
</dbReference>
<dbReference type="SUPFAM" id="SSF55282">
    <property type="entry name" value="RL5-like"/>
    <property type="match status" value="1"/>
</dbReference>
<dbReference type="GO" id="GO:0003735">
    <property type="term" value="F:structural constituent of ribosome"/>
    <property type="evidence" value="ECO:0007669"/>
    <property type="project" value="InterPro"/>
</dbReference>
<evidence type="ECO:0000256" key="3">
    <source>
        <dbReference type="ARBA" id="ARBA00023274"/>
    </source>
</evidence>
<proteinExistence type="inferred from homology"/>
<sequence length="353" mass="39442">MASLREVSRSVRQIPLSQWARPSASFGLRRCASTEAGAGASEPLPDMEAESSLHVPPPSEELVKAYGDPKARSYQRKFELPSNRYQYHPPKFNRGRLHPIQSPPSSDPIARDFVPGPFNYPRLKQTYQTTVAPDLMTLAYKHKPPGTEEKTIGQRLRGWDDSSPYHKNRPLRGPRGNATLLPVERDITFRNVPEIKEVTLSAYVPKALKDENYLLVARAAMQAITGAVPETTLVRKNVAQWGIVKGKKSGVKVTIYGNAAYEFVDKCVNLVFPKIKDWRGIEGSTGDSAGNLGFGFTPEDVALFPEIEVNYDMYPPKMLPGCRVFIKTSAKSDRHARLLLQAIGFPFYGRLRD</sequence>
<evidence type="ECO:0008006" key="9">
    <source>
        <dbReference type="Google" id="ProtNLM"/>
    </source>
</evidence>
<keyword evidence="8" id="KW-1185">Reference proteome</keyword>
<protein>
    <recommendedName>
        <fullName evidence="9">Ribosomal protein L5</fullName>
    </recommendedName>
</protein>
<gene>
    <name evidence="7" type="ORF">NKR23_g6354</name>
</gene>
<feature type="domain" description="Large ribosomal subunit protein uL5 C-terminal" evidence="6">
    <location>
        <begin position="249"/>
        <end position="347"/>
    </location>
</feature>
<comment type="caution">
    <text evidence="7">The sequence shown here is derived from an EMBL/GenBank/DDBJ whole genome shotgun (WGS) entry which is preliminary data.</text>
</comment>
<keyword evidence="2" id="KW-0689">Ribosomal protein</keyword>
<dbReference type="InterPro" id="IPR031309">
    <property type="entry name" value="Ribosomal_uL5_C"/>
</dbReference>
<feature type="domain" description="Large ribosomal subunit protein uL5 N-terminal" evidence="5">
    <location>
        <begin position="191"/>
        <end position="243"/>
    </location>
</feature>
<dbReference type="InterPro" id="IPR022803">
    <property type="entry name" value="Ribosomal_uL5_dom_sf"/>
</dbReference>
<organism evidence="7 8">
    <name type="scientific">Pleurostoma richardsiae</name>
    <dbReference type="NCBI Taxonomy" id="41990"/>
    <lineage>
        <taxon>Eukaryota</taxon>
        <taxon>Fungi</taxon>
        <taxon>Dikarya</taxon>
        <taxon>Ascomycota</taxon>
        <taxon>Pezizomycotina</taxon>
        <taxon>Sordariomycetes</taxon>
        <taxon>Sordariomycetidae</taxon>
        <taxon>Calosphaeriales</taxon>
        <taxon>Pleurostomataceae</taxon>
        <taxon>Pleurostoma</taxon>
    </lineage>
</organism>
<feature type="compositionally biased region" description="Basic and acidic residues" evidence="4">
    <location>
        <begin position="145"/>
        <end position="164"/>
    </location>
</feature>
<evidence type="ECO:0000313" key="8">
    <source>
        <dbReference type="Proteomes" id="UP001174694"/>
    </source>
</evidence>
<feature type="region of interest" description="Disordered" evidence="4">
    <location>
        <begin position="142"/>
        <end position="177"/>
    </location>
</feature>
<accession>A0AA38RZ50</accession>
<name>A0AA38RZ50_9PEZI</name>
<reference evidence="7" key="1">
    <citation type="submission" date="2022-07" db="EMBL/GenBank/DDBJ databases">
        <title>Fungi with potential for degradation of polypropylene.</title>
        <authorList>
            <person name="Gostincar C."/>
        </authorList>
    </citation>
    <scope>NUCLEOTIDE SEQUENCE</scope>
    <source>
        <strain evidence="7">EXF-13308</strain>
    </source>
</reference>
<evidence type="ECO:0000256" key="2">
    <source>
        <dbReference type="ARBA" id="ARBA00022980"/>
    </source>
</evidence>
<dbReference type="InterPro" id="IPR031310">
    <property type="entry name" value="Ribosomal_uL5_N"/>
</dbReference>
<dbReference type="EMBL" id="JANBVO010000018">
    <property type="protein sequence ID" value="KAJ9143686.1"/>
    <property type="molecule type" value="Genomic_DNA"/>
</dbReference>
<dbReference type="GO" id="GO:0005840">
    <property type="term" value="C:ribosome"/>
    <property type="evidence" value="ECO:0007669"/>
    <property type="project" value="UniProtKB-KW"/>
</dbReference>
<dbReference type="PANTHER" id="PTHR11994">
    <property type="entry name" value="60S RIBOSOMAL PROTEIN L11-RELATED"/>
    <property type="match status" value="1"/>
</dbReference>
<evidence type="ECO:0000256" key="4">
    <source>
        <dbReference type="SAM" id="MobiDB-lite"/>
    </source>
</evidence>
<dbReference type="Pfam" id="PF00281">
    <property type="entry name" value="Ribosomal_L5"/>
    <property type="match status" value="1"/>
</dbReference>
<dbReference type="GO" id="GO:0006412">
    <property type="term" value="P:translation"/>
    <property type="evidence" value="ECO:0007669"/>
    <property type="project" value="InterPro"/>
</dbReference>
<evidence type="ECO:0000313" key="7">
    <source>
        <dbReference type="EMBL" id="KAJ9143686.1"/>
    </source>
</evidence>
<evidence type="ECO:0000259" key="5">
    <source>
        <dbReference type="Pfam" id="PF00281"/>
    </source>
</evidence>
<dbReference type="GO" id="GO:1990904">
    <property type="term" value="C:ribonucleoprotein complex"/>
    <property type="evidence" value="ECO:0007669"/>
    <property type="project" value="UniProtKB-KW"/>
</dbReference>
<comment type="similarity">
    <text evidence="1">Belongs to the universal ribosomal protein uL5 family.</text>
</comment>
<dbReference type="Gene3D" id="3.30.1440.10">
    <property type="match status" value="1"/>
</dbReference>
<feature type="region of interest" description="Disordered" evidence="4">
    <location>
        <begin position="35"/>
        <end position="57"/>
    </location>
</feature>
<dbReference type="AlphaFoldDB" id="A0AA38RZ50"/>
<keyword evidence="3" id="KW-0687">Ribonucleoprotein</keyword>
<evidence type="ECO:0000256" key="1">
    <source>
        <dbReference type="ARBA" id="ARBA00008553"/>
    </source>
</evidence>
<dbReference type="Proteomes" id="UP001174694">
    <property type="component" value="Unassembled WGS sequence"/>
</dbReference>
<evidence type="ECO:0000259" key="6">
    <source>
        <dbReference type="Pfam" id="PF00673"/>
    </source>
</evidence>
<dbReference type="Pfam" id="PF00673">
    <property type="entry name" value="Ribosomal_L5_C"/>
    <property type="match status" value="1"/>
</dbReference>